<feature type="transmembrane region" description="Helical" evidence="5">
    <location>
        <begin position="35"/>
        <end position="56"/>
    </location>
</feature>
<evidence type="ECO:0000256" key="5">
    <source>
        <dbReference type="SAM" id="Phobius"/>
    </source>
</evidence>
<feature type="transmembrane region" description="Helical" evidence="5">
    <location>
        <begin position="228"/>
        <end position="248"/>
    </location>
</feature>
<dbReference type="GO" id="GO:0046873">
    <property type="term" value="F:metal ion transmembrane transporter activity"/>
    <property type="evidence" value="ECO:0007669"/>
    <property type="project" value="InterPro"/>
</dbReference>
<keyword evidence="7" id="KW-1185">Reference proteome</keyword>
<dbReference type="PANTHER" id="PTHR16950:SF16">
    <property type="entry name" value="ZINC TRANSPORTER ZIP13"/>
    <property type="match status" value="1"/>
</dbReference>
<name>R4PNH1_9BACT</name>
<feature type="transmembrane region" description="Helical" evidence="5">
    <location>
        <begin position="6"/>
        <end position="28"/>
    </location>
</feature>
<reference evidence="6 7" key="1">
    <citation type="journal article" date="2013" name="Nat. Biotechnol.">
        <title>Genome sequences of rare, uncultured bacteria obtained by differential coverage binning of multiple metagenomes.</title>
        <authorList>
            <person name="Albertsen M."/>
            <person name="Hugenholtz P."/>
            <person name="Skarshewski A."/>
            <person name="Nielsen K.L."/>
            <person name="Tyson G.W."/>
            <person name="Nielsen P.H."/>
        </authorList>
    </citation>
    <scope>NUCLEOTIDE SEQUENCE [LARGE SCALE GENOMIC DNA]</scope>
    <source>
        <strain evidence="6">TM71</strain>
    </source>
</reference>
<keyword evidence="2 5" id="KW-0812">Transmembrane</keyword>
<dbReference type="KEGG" id="saal:L336_0822"/>
<dbReference type="InterPro" id="IPR003689">
    <property type="entry name" value="ZIP"/>
</dbReference>
<keyword evidence="3 5" id="KW-1133">Transmembrane helix</keyword>
<keyword evidence="4 5" id="KW-0472">Membrane</keyword>
<dbReference type="AlphaFoldDB" id="R4PNH1"/>
<feature type="transmembrane region" description="Helical" evidence="5">
    <location>
        <begin position="68"/>
        <end position="86"/>
    </location>
</feature>
<evidence type="ECO:0000313" key="7">
    <source>
        <dbReference type="Proteomes" id="UP000013893"/>
    </source>
</evidence>
<dbReference type="Pfam" id="PF02535">
    <property type="entry name" value="Zip"/>
    <property type="match status" value="1"/>
</dbReference>
<dbReference type="RefSeq" id="WP_015641974.1">
    <property type="nucleotide sequence ID" value="NC_021219.1"/>
</dbReference>
<gene>
    <name evidence="6" type="ORF">L336_0822</name>
</gene>
<dbReference type="Proteomes" id="UP000013893">
    <property type="component" value="Chromosome"/>
</dbReference>
<protein>
    <submittedName>
        <fullName evidence="6">Putative Zinc/iron permease</fullName>
    </submittedName>
</protein>
<dbReference type="PANTHER" id="PTHR16950">
    <property type="entry name" value="ZINC TRANSPORTER SLC39A7 HISTIDINE-RICH MEMBRANE PROTEIN KE4"/>
    <property type="match status" value="1"/>
</dbReference>
<evidence type="ECO:0000256" key="4">
    <source>
        <dbReference type="ARBA" id="ARBA00023136"/>
    </source>
</evidence>
<sequence>MNSFALMVLAIIVGSALSLIGGALLFLTKKRRAHAITYALPFGAGALLAAAFFDLLPESFEMGQPRELLVWVLVGFIIFFLLERSSTWFHHHHEHKLGAKNTSQNLLVMTGDLVHNIIDGIAIGAAFVVNPVSGFVTTLAVSAHEIPKELGTFGILLSRGWHDRKVLLANIMTAVGTLLAATTVYLLGTTVKIPEAELLALTSGFFIYVAASDIIPDIHEQPRRVGTLQALVLVMALVMVAAIIKLLGV</sequence>
<accession>R4PNH1</accession>
<organism evidence="6 7">
    <name type="scientific">Candidatus Saccharimonas aalborgensis</name>
    <dbReference type="NCBI Taxonomy" id="1332188"/>
    <lineage>
        <taxon>Bacteria</taxon>
        <taxon>Candidatus Saccharimonadota</taxon>
        <taxon>Candidatus Saccharimonadia</taxon>
        <taxon>Candidatus Saccharimonadales</taxon>
        <taxon>Candidatus Saccharimonadaceae</taxon>
        <taxon>Candidatus Saccharimonas</taxon>
    </lineage>
</organism>
<evidence type="ECO:0000256" key="2">
    <source>
        <dbReference type="ARBA" id="ARBA00022692"/>
    </source>
</evidence>
<feature type="transmembrane region" description="Helical" evidence="5">
    <location>
        <begin position="198"/>
        <end position="216"/>
    </location>
</feature>
<evidence type="ECO:0000256" key="3">
    <source>
        <dbReference type="ARBA" id="ARBA00022989"/>
    </source>
</evidence>
<dbReference type="HOGENOM" id="CLU_015114_0_5_0"/>
<dbReference type="GO" id="GO:0016020">
    <property type="term" value="C:membrane"/>
    <property type="evidence" value="ECO:0007669"/>
    <property type="project" value="UniProtKB-SubCell"/>
</dbReference>
<dbReference type="OrthoDB" id="9806593at2"/>
<evidence type="ECO:0000256" key="1">
    <source>
        <dbReference type="ARBA" id="ARBA00004141"/>
    </source>
</evidence>
<dbReference type="EMBL" id="CP005957">
    <property type="protein sequence ID" value="AGL62524.1"/>
    <property type="molecule type" value="Genomic_DNA"/>
</dbReference>
<feature type="transmembrane region" description="Helical" evidence="5">
    <location>
        <begin position="166"/>
        <end position="186"/>
    </location>
</feature>
<proteinExistence type="predicted"/>
<evidence type="ECO:0000313" key="6">
    <source>
        <dbReference type="EMBL" id="AGL62524.1"/>
    </source>
</evidence>
<comment type="subcellular location">
    <subcellularLocation>
        <location evidence="1">Membrane</location>
        <topology evidence="1">Multi-pass membrane protein</topology>
    </subcellularLocation>
</comment>